<evidence type="ECO:0000313" key="6">
    <source>
        <dbReference type="Proteomes" id="UP000198862"/>
    </source>
</evidence>
<evidence type="ECO:0000256" key="1">
    <source>
        <dbReference type="SAM" id="Phobius"/>
    </source>
</evidence>
<dbReference type="EMBL" id="FOLO01000005">
    <property type="protein sequence ID" value="SFC12737.1"/>
    <property type="molecule type" value="Genomic_DNA"/>
</dbReference>
<dbReference type="PANTHER" id="PTHR36153:SF1">
    <property type="entry name" value="TYPE VI SECRETION SYSTEM COMPONENT TSSM1"/>
    <property type="match status" value="1"/>
</dbReference>
<dbReference type="Pfam" id="PF06761">
    <property type="entry name" value="IcmF-related"/>
    <property type="match status" value="1"/>
</dbReference>
<dbReference type="InterPro" id="IPR025743">
    <property type="entry name" value="TssM1_N"/>
</dbReference>
<keyword evidence="1" id="KW-0472">Membrane</keyword>
<name>A0A1I1GLT6_9GAMM</name>
<evidence type="ECO:0000259" key="4">
    <source>
        <dbReference type="Pfam" id="PF14331"/>
    </source>
</evidence>
<feature type="transmembrane region" description="Helical" evidence="1">
    <location>
        <begin position="400"/>
        <end position="423"/>
    </location>
</feature>
<dbReference type="Pfam" id="PF14331">
    <property type="entry name" value="IcmF-related_N"/>
    <property type="match status" value="1"/>
</dbReference>
<dbReference type="AlphaFoldDB" id="A0A1I1GLT6"/>
<dbReference type="PANTHER" id="PTHR36153">
    <property type="entry name" value="INNER MEMBRANE PROTEIN-RELATED"/>
    <property type="match status" value="1"/>
</dbReference>
<keyword evidence="6" id="KW-1185">Reference proteome</keyword>
<feature type="domain" description="Type VI secretion system component TssM1 N-terminal" evidence="4">
    <location>
        <begin position="161"/>
        <end position="399"/>
    </location>
</feature>
<gene>
    <name evidence="5" type="ORF">SAMN02745724_00958</name>
</gene>
<feature type="domain" description="IcmF-related" evidence="3">
    <location>
        <begin position="489"/>
        <end position="752"/>
    </location>
</feature>
<accession>A0A1I1GLT6</accession>
<feature type="transmembrane region" description="Helical" evidence="1">
    <location>
        <begin position="12"/>
        <end position="29"/>
    </location>
</feature>
<organism evidence="5 6">
    <name type="scientific">Pseudoalteromonas denitrificans DSM 6059</name>
    <dbReference type="NCBI Taxonomy" id="1123010"/>
    <lineage>
        <taxon>Bacteria</taxon>
        <taxon>Pseudomonadati</taxon>
        <taxon>Pseudomonadota</taxon>
        <taxon>Gammaproteobacteria</taxon>
        <taxon>Alteromonadales</taxon>
        <taxon>Pseudoalteromonadaceae</taxon>
        <taxon>Pseudoalteromonas</taxon>
    </lineage>
</organism>
<evidence type="ECO:0000259" key="3">
    <source>
        <dbReference type="Pfam" id="PF06761"/>
    </source>
</evidence>
<dbReference type="OrthoDB" id="9758229at2"/>
<dbReference type="STRING" id="1123010.SAMN02745724_00958"/>
<dbReference type="Proteomes" id="UP000198862">
    <property type="component" value="Unassembled WGS sequence"/>
</dbReference>
<reference evidence="5 6" key="1">
    <citation type="submission" date="2016-10" db="EMBL/GenBank/DDBJ databases">
        <authorList>
            <person name="de Groot N.N."/>
        </authorList>
    </citation>
    <scope>NUCLEOTIDE SEQUENCE [LARGE SCALE GENOMIC DNA]</scope>
    <source>
        <strain evidence="5 6">DSM 6059</strain>
    </source>
</reference>
<proteinExistence type="predicted"/>
<dbReference type="RefSeq" id="WP_091980745.1">
    <property type="nucleotide sequence ID" value="NZ_FOLO01000005.1"/>
</dbReference>
<dbReference type="InterPro" id="IPR009612">
    <property type="entry name" value="IcmF-rel"/>
</dbReference>
<evidence type="ECO:0000313" key="5">
    <source>
        <dbReference type="EMBL" id="SFC12737.1"/>
    </source>
</evidence>
<feature type="domain" description="Type VI secretion system IcmF C-terminal" evidence="2">
    <location>
        <begin position="992"/>
        <end position="1087"/>
    </location>
</feature>
<keyword evidence="1" id="KW-1133">Transmembrane helix</keyword>
<protein>
    <submittedName>
        <fullName evidence="5">Type VI protein secretion system component VasK</fullName>
    </submittedName>
</protein>
<feature type="transmembrane region" description="Helical" evidence="1">
    <location>
        <begin position="35"/>
        <end position="54"/>
    </location>
</feature>
<sequence length="1114" mass="128623">MMTFTLTKKHLIGGILISLFTGFTLAWWLVPNLNWIFAAAAIVILIIGSSLWFFNRDNATVKQQKNLEKQDVQLVKKLFNSFITELKDRGLHKHKYRLPWYLYITHNLKTDEAILTQMGFRNSTALNFSNQLPVQIWLKNNAVILTAQISSQDRRSLTCIKHLIKHAKNFRSRQTLNGIITSQSVDNLISKNKNNCQQVANDLRLAIDETQTLSGQKLPIYVLFNQMAGLADFCQFFASLDEPELDGNFGALNVKNANLGKFTLDWFEKSYNDICQRMGHSVLRALDSQLSEQFRRSVVAAPVQFKQIQSEISYFLEQLLIPKSATKDYEFRGYFFTNTQQQSQATDPLTKQIAYQLGFNEMLCSDSVKLPHSIFVTHLFDDIIRPEAGLASINITRKRLFWGFQISYSLAVLTLVVSSIALLKLNFDYYQPLNGKTLQALKQYQNVIRKKPYDIEELALNVNNLKMIRNIYLDYNKPTPFYISDLVPNPQLTQSVKEAYHNELKDILLPSLVHYLEDELFVYETLGDSLQTAKLLNLNEELQIHDEKSWKHLKSYYRQSFIKEGHSEADTLKNLIVLMDDLYQLGMPKVTLNQSLLSQSKASIDKINTTKVLFEYINDLPQFSSMVDISTELGNNFELLYQFNNKLKAQFVPFIFTPQGFIGMDLSASSNLMKDIINNNKSLLGHKLNEFEINNLAKSLQRYYQREYVKYWVNFIDAIALKSISDNTLMHNLELMASKTNAPQNRLYETIGYYTFPEIVVKKAAETEKEKPKKSIKPSTDQLVMAKNIQAEFAVYHRFIKQDDKGLSELAYLHENITQVAKWLKKAKDNKDVGAYFFKQLTSNKQDQSLYQLAQMQLSIAKIDLHVTGLIDLINQEVNAYVGEHVNQVWQKQISEPFSLQFANKFPFNLDSQSSVNFKLFNKYFKPEGVFDQFNAQILNKFSLVENSLTLDGFTTQNNLVIRSDIYQQFIDLKAIQQTLYQQSPTQAAITFKIKTASMSADLLNFELFSERTLFGYEHGPKLWQSFTWPDFTKQNTLLTIFTDVNSQKITSEYEGDWAWLKLVYKYYQLDEGNAEIKIKEALSQVTLSLSVEGDTDPFDPRFFSQIKLPKKLL</sequence>
<evidence type="ECO:0000259" key="2">
    <source>
        <dbReference type="Pfam" id="PF06744"/>
    </source>
</evidence>
<dbReference type="InterPro" id="IPR053156">
    <property type="entry name" value="T6SS_TssM-like"/>
</dbReference>
<dbReference type="InterPro" id="IPR010623">
    <property type="entry name" value="IcmF_C"/>
</dbReference>
<keyword evidence="1" id="KW-0812">Transmembrane</keyword>
<dbReference type="Pfam" id="PF06744">
    <property type="entry name" value="IcmF_C"/>
    <property type="match status" value="1"/>
</dbReference>